<evidence type="ECO:0000313" key="5">
    <source>
        <dbReference type="Proteomes" id="UP000295680"/>
    </source>
</evidence>
<dbReference type="SUPFAM" id="SSF55785">
    <property type="entry name" value="PYP-like sensor domain (PAS domain)"/>
    <property type="match status" value="1"/>
</dbReference>
<dbReference type="SUPFAM" id="SSF141868">
    <property type="entry name" value="EAL domain-like"/>
    <property type="match status" value="1"/>
</dbReference>
<feature type="domain" description="EAL" evidence="2">
    <location>
        <begin position="461"/>
        <end position="708"/>
    </location>
</feature>
<dbReference type="NCBIfam" id="TIGR00229">
    <property type="entry name" value="sensory_box"/>
    <property type="match status" value="1"/>
</dbReference>
<feature type="domain" description="GGDEF" evidence="3">
    <location>
        <begin position="318"/>
        <end position="452"/>
    </location>
</feature>
<dbReference type="Gene3D" id="3.30.70.270">
    <property type="match status" value="1"/>
</dbReference>
<evidence type="ECO:0000259" key="3">
    <source>
        <dbReference type="PROSITE" id="PS50887"/>
    </source>
</evidence>
<evidence type="ECO:0000313" key="4">
    <source>
        <dbReference type="EMBL" id="TCO57240.1"/>
    </source>
</evidence>
<dbReference type="PROSITE" id="PS50887">
    <property type="entry name" value="GGDEF"/>
    <property type="match status" value="1"/>
</dbReference>
<dbReference type="InterPro" id="IPR035919">
    <property type="entry name" value="EAL_sf"/>
</dbReference>
<dbReference type="Proteomes" id="UP000295680">
    <property type="component" value="Unassembled WGS sequence"/>
</dbReference>
<dbReference type="InterPro" id="IPR043128">
    <property type="entry name" value="Rev_trsase/Diguanyl_cyclase"/>
</dbReference>
<keyword evidence="5" id="KW-1185">Reference proteome</keyword>
<dbReference type="Pfam" id="PF00990">
    <property type="entry name" value="GGDEF"/>
    <property type="match status" value="1"/>
</dbReference>
<dbReference type="PANTHER" id="PTHR44757">
    <property type="entry name" value="DIGUANYLATE CYCLASE DGCP"/>
    <property type="match status" value="1"/>
</dbReference>
<dbReference type="InterPro" id="IPR000014">
    <property type="entry name" value="PAS"/>
</dbReference>
<dbReference type="AlphaFoldDB" id="A0A4V2S6T1"/>
<gene>
    <name evidence="4" type="ORF">EV192_106717</name>
</gene>
<dbReference type="PROSITE" id="PS50883">
    <property type="entry name" value="EAL"/>
    <property type="match status" value="1"/>
</dbReference>
<dbReference type="InterPro" id="IPR013656">
    <property type="entry name" value="PAS_4"/>
</dbReference>
<feature type="domain" description="PAS" evidence="1">
    <location>
        <begin position="161"/>
        <end position="231"/>
    </location>
</feature>
<dbReference type="InterPro" id="IPR035965">
    <property type="entry name" value="PAS-like_dom_sf"/>
</dbReference>
<dbReference type="SUPFAM" id="SSF55073">
    <property type="entry name" value="Nucleotide cyclase"/>
    <property type="match status" value="1"/>
</dbReference>
<proteinExistence type="predicted"/>
<dbReference type="SMART" id="SM00267">
    <property type="entry name" value="GGDEF"/>
    <property type="match status" value="1"/>
</dbReference>
<dbReference type="CDD" id="cd00130">
    <property type="entry name" value="PAS"/>
    <property type="match status" value="1"/>
</dbReference>
<dbReference type="NCBIfam" id="TIGR00254">
    <property type="entry name" value="GGDEF"/>
    <property type="match status" value="1"/>
</dbReference>
<dbReference type="SMART" id="SM00052">
    <property type="entry name" value="EAL"/>
    <property type="match status" value="1"/>
</dbReference>
<dbReference type="Pfam" id="PF08448">
    <property type="entry name" value="PAS_4"/>
    <property type="match status" value="1"/>
</dbReference>
<dbReference type="RefSeq" id="WP_132121119.1">
    <property type="nucleotide sequence ID" value="NZ_SLWS01000006.1"/>
</dbReference>
<dbReference type="OrthoDB" id="23692at2"/>
<organism evidence="4 5">
    <name type="scientific">Actinocrispum wychmicini</name>
    <dbReference type="NCBI Taxonomy" id="1213861"/>
    <lineage>
        <taxon>Bacteria</taxon>
        <taxon>Bacillati</taxon>
        <taxon>Actinomycetota</taxon>
        <taxon>Actinomycetes</taxon>
        <taxon>Pseudonocardiales</taxon>
        <taxon>Pseudonocardiaceae</taxon>
        <taxon>Actinocrispum</taxon>
    </lineage>
</organism>
<evidence type="ECO:0000259" key="2">
    <source>
        <dbReference type="PROSITE" id="PS50883"/>
    </source>
</evidence>
<dbReference type="InterPro" id="IPR029787">
    <property type="entry name" value="Nucleotide_cyclase"/>
</dbReference>
<dbReference type="CDD" id="cd01948">
    <property type="entry name" value="EAL"/>
    <property type="match status" value="1"/>
</dbReference>
<dbReference type="Pfam" id="PF00563">
    <property type="entry name" value="EAL"/>
    <property type="match status" value="1"/>
</dbReference>
<dbReference type="CDD" id="cd01949">
    <property type="entry name" value="GGDEF"/>
    <property type="match status" value="1"/>
</dbReference>
<dbReference type="PANTHER" id="PTHR44757:SF2">
    <property type="entry name" value="BIOFILM ARCHITECTURE MAINTENANCE PROTEIN MBAA"/>
    <property type="match status" value="1"/>
</dbReference>
<dbReference type="EMBL" id="SLWS01000006">
    <property type="protein sequence ID" value="TCO57240.1"/>
    <property type="molecule type" value="Genomic_DNA"/>
</dbReference>
<dbReference type="InterPro" id="IPR000160">
    <property type="entry name" value="GGDEF_dom"/>
</dbReference>
<protein>
    <submittedName>
        <fullName evidence="4">PAS domain S-box-containing protein/diguanylate cyclase (GGDEF)-like protein</fullName>
    </submittedName>
</protein>
<dbReference type="PROSITE" id="PS50112">
    <property type="entry name" value="PAS"/>
    <property type="match status" value="1"/>
</dbReference>
<dbReference type="InterPro" id="IPR052155">
    <property type="entry name" value="Biofilm_reg_signaling"/>
</dbReference>
<evidence type="ECO:0000259" key="1">
    <source>
        <dbReference type="PROSITE" id="PS50112"/>
    </source>
</evidence>
<sequence>MTSPLHEASSTPAAPARNTRLRVRLARKWAYILASTAYLPYSSQEIDNALREMVDTIFDAALSEPFTPDLVAGVGARLVEMRCTGPLSLRRTVDVVGKSLLNEPELHRADGKQEERAVGVLGVLAADYLEAARQFVFTQQEDLKEALLRASNDIHLQLRTTEARFDAVFSSSPNGVAVVDLAGRFVRVNESMEFMLDRTAADFAKLTLFDVVDPDETPFLRAACRDLADGWMERLHQQRRLVRGDGEAVRAALTLTLLRDTRSRPHQLLVTAHDETEISLLQGQLSHQSLHDVLTGLPNRQYFSTRLESVLRQAGPATGATLYHLDLDAFAMITDGLGRHVGDRVLMNVAQRLKAVVAGENAMVARFDGDEFAIIVQNSDTTPDVVSTIAAINEELAEPIYVDGHGVAASASIGVIHRPPADTDVTELLRTADMTLRRAKVNGRRQWGLFDKDADALDRSRFSLTAAMPGALEMGEISVVCRPLTRLSDGVLFGFEAMLQWLHDGRLIEHADVLDLAEHTGLVLPLRDTLLQDAAKQVSWWNERHRPVRLVLDMTANQSCDPDLVGAVLGILASTGLDASMLRMAMPTSVLLTDRGESVDNLNLLVENGIGMAVHDFGSAAGDIECLEDMPVTCVRIARRLVDRQWSGKSKLIGQTLADLVKVAHMAGASVTADGVDSPEQESWWRNTGADYALGAHYGHATDLRDQT</sequence>
<reference evidence="4 5" key="1">
    <citation type="submission" date="2019-03" db="EMBL/GenBank/DDBJ databases">
        <title>Genomic Encyclopedia of Type Strains, Phase IV (KMG-IV): sequencing the most valuable type-strain genomes for metagenomic binning, comparative biology and taxonomic classification.</title>
        <authorList>
            <person name="Goeker M."/>
        </authorList>
    </citation>
    <scope>NUCLEOTIDE SEQUENCE [LARGE SCALE GENOMIC DNA]</scope>
    <source>
        <strain evidence="4 5">DSM 45934</strain>
    </source>
</reference>
<accession>A0A4V2S6T1</accession>
<dbReference type="SMART" id="SM00091">
    <property type="entry name" value="PAS"/>
    <property type="match status" value="1"/>
</dbReference>
<name>A0A4V2S6T1_9PSEU</name>
<dbReference type="Gene3D" id="3.20.20.450">
    <property type="entry name" value="EAL domain"/>
    <property type="match status" value="1"/>
</dbReference>
<comment type="caution">
    <text evidence="4">The sequence shown here is derived from an EMBL/GenBank/DDBJ whole genome shotgun (WGS) entry which is preliminary data.</text>
</comment>
<dbReference type="InterPro" id="IPR001633">
    <property type="entry name" value="EAL_dom"/>
</dbReference>
<dbReference type="Gene3D" id="3.30.450.20">
    <property type="entry name" value="PAS domain"/>
    <property type="match status" value="1"/>
</dbReference>